<name>A0A9D4D863_DREPO</name>
<gene>
    <name evidence="1" type="ORF">DPMN_047138</name>
</gene>
<evidence type="ECO:0000313" key="2">
    <source>
        <dbReference type="Proteomes" id="UP000828390"/>
    </source>
</evidence>
<evidence type="ECO:0000313" key="1">
    <source>
        <dbReference type="EMBL" id="KAH3740432.1"/>
    </source>
</evidence>
<dbReference type="Proteomes" id="UP000828390">
    <property type="component" value="Unassembled WGS sequence"/>
</dbReference>
<sequence length="96" mass="10599">MENERSLAQSQDSELAVAERNFYIKNCVKLGQICGFYRDSCDTEYGSDVPLCCIRLSGGGNFLLSGATVTGIACRATPTIRATRYRRCTTFGSFKH</sequence>
<dbReference type="EMBL" id="JAIWYP010000011">
    <property type="protein sequence ID" value="KAH3740432.1"/>
    <property type="molecule type" value="Genomic_DNA"/>
</dbReference>
<comment type="caution">
    <text evidence="1">The sequence shown here is derived from an EMBL/GenBank/DDBJ whole genome shotgun (WGS) entry which is preliminary data.</text>
</comment>
<accession>A0A9D4D863</accession>
<dbReference type="AlphaFoldDB" id="A0A9D4D863"/>
<proteinExistence type="predicted"/>
<protein>
    <submittedName>
        <fullName evidence="1">Uncharacterized protein</fullName>
    </submittedName>
</protein>
<reference evidence="1" key="2">
    <citation type="submission" date="2020-11" db="EMBL/GenBank/DDBJ databases">
        <authorList>
            <person name="McCartney M.A."/>
            <person name="Auch B."/>
            <person name="Kono T."/>
            <person name="Mallez S."/>
            <person name="Becker A."/>
            <person name="Gohl D.M."/>
            <person name="Silverstein K.A.T."/>
            <person name="Koren S."/>
            <person name="Bechman K.B."/>
            <person name="Herman A."/>
            <person name="Abrahante J.E."/>
            <person name="Garbe J."/>
        </authorList>
    </citation>
    <scope>NUCLEOTIDE SEQUENCE</scope>
    <source>
        <strain evidence="1">Duluth1</strain>
        <tissue evidence="1">Whole animal</tissue>
    </source>
</reference>
<organism evidence="1 2">
    <name type="scientific">Dreissena polymorpha</name>
    <name type="common">Zebra mussel</name>
    <name type="synonym">Mytilus polymorpha</name>
    <dbReference type="NCBI Taxonomy" id="45954"/>
    <lineage>
        <taxon>Eukaryota</taxon>
        <taxon>Metazoa</taxon>
        <taxon>Spiralia</taxon>
        <taxon>Lophotrochozoa</taxon>
        <taxon>Mollusca</taxon>
        <taxon>Bivalvia</taxon>
        <taxon>Autobranchia</taxon>
        <taxon>Heteroconchia</taxon>
        <taxon>Euheterodonta</taxon>
        <taxon>Imparidentia</taxon>
        <taxon>Neoheterodontei</taxon>
        <taxon>Myida</taxon>
        <taxon>Dreissenoidea</taxon>
        <taxon>Dreissenidae</taxon>
        <taxon>Dreissena</taxon>
    </lineage>
</organism>
<reference evidence="1" key="1">
    <citation type="journal article" date="2019" name="bioRxiv">
        <title>The Genome of the Zebra Mussel, Dreissena polymorpha: A Resource for Invasive Species Research.</title>
        <authorList>
            <person name="McCartney M.A."/>
            <person name="Auch B."/>
            <person name="Kono T."/>
            <person name="Mallez S."/>
            <person name="Zhang Y."/>
            <person name="Obille A."/>
            <person name="Becker A."/>
            <person name="Abrahante J.E."/>
            <person name="Garbe J."/>
            <person name="Badalamenti J.P."/>
            <person name="Herman A."/>
            <person name="Mangelson H."/>
            <person name="Liachko I."/>
            <person name="Sullivan S."/>
            <person name="Sone E.D."/>
            <person name="Koren S."/>
            <person name="Silverstein K.A.T."/>
            <person name="Beckman K.B."/>
            <person name="Gohl D.M."/>
        </authorList>
    </citation>
    <scope>NUCLEOTIDE SEQUENCE</scope>
    <source>
        <strain evidence="1">Duluth1</strain>
        <tissue evidence="1">Whole animal</tissue>
    </source>
</reference>
<keyword evidence="2" id="KW-1185">Reference proteome</keyword>